<feature type="region of interest" description="Disordered" evidence="4">
    <location>
        <begin position="1"/>
        <end position="23"/>
    </location>
</feature>
<keyword evidence="1" id="KW-0805">Transcription regulation</keyword>
<dbReference type="SUPFAM" id="SSF46785">
    <property type="entry name" value="Winged helix' DNA-binding domain"/>
    <property type="match status" value="1"/>
</dbReference>
<dbReference type="GO" id="GO:0003700">
    <property type="term" value="F:DNA-binding transcription factor activity"/>
    <property type="evidence" value="ECO:0007669"/>
    <property type="project" value="TreeGrafter"/>
</dbReference>
<protein>
    <submittedName>
        <fullName evidence="7">Helix-turn-helix domain-containing protein</fullName>
    </submittedName>
</protein>
<comment type="caution">
    <text evidence="7">The sequence shown here is derived from an EMBL/GenBank/DDBJ whole genome shotgun (WGS) entry which is preliminary data.</text>
</comment>
<organism evidence="7">
    <name type="scientific">Herbaspirillum huttiense subsp. nephrolepidis</name>
    <dbReference type="NCBI Taxonomy" id="3075126"/>
    <lineage>
        <taxon>Bacteria</taxon>
        <taxon>Pseudomonadati</taxon>
        <taxon>Pseudomonadota</taxon>
        <taxon>Betaproteobacteria</taxon>
        <taxon>Burkholderiales</taxon>
        <taxon>Oxalobacteraceae</taxon>
        <taxon>Herbaspirillum</taxon>
    </lineage>
</organism>
<keyword evidence="3" id="KW-0804">Transcription</keyword>
<dbReference type="Pfam" id="PF09339">
    <property type="entry name" value="HTH_IclR"/>
    <property type="match status" value="1"/>
</dbReference>
<keyword evidence="2" id="KW-0238">DNA-binding</keyword>
<dbReference type="Pfam" id="PF01614">
    <property type="entry name" value="IclR_C"/>
    <property type="match status" value="1"/>
</dbReference>
<feature type="domain" description="IclR-ED" evidence="6">
    <location>
        <begin position="86"/>
        <end position="276"/>
    </location>
</feature>
<dbReference type="InterPro" id="IPR036390">
    <property type="entry name" value="WH_DNA-bd_sf"/>
</dbReference>
<dbReference type="AlphaFoldDB" id="A0AAE4G5Q1"/>
<dbReference type="GO" id="GO:0045892">
    <property type="term" value="P:negative regulation of DNA-templated transcription"/>
    <property type="evidence" value="ECO:0007669"/>
    <property type="project" value="TreeGrafter"/>
</dbReference>
<dbReference type="PROSITE" id="PS51078">
    <property type="entry name" value="ICLR_ED"/>
    <property type="match status" value="1"/>
</dbReference>
<evidence type="ECO:0000256" key="3">
    <source>
        <dbReference type="ARBA" id="ARBA00023163"/>
    </source>
</evidence>
<feature type="region of interest" description="Disordered" evidence="4">
    <location>
        <begin position="279"/>
        <end position="304"/>
    </location>
</feature>
<dbReference type="Gene3D" id="3.30.450.40">
    <property type="match status" value="1"/>
</dbReference>
<proteinExistence type="predicted"/>
<dbReference type="InterPro" id="IPR036388">
    <property type="entry name" value="WH-like_DNA-bd_sf"/>
</dbReference>
<dbReference type="SUPFAM" id="SSF55781">
    <property type="entry name" value="GAF domain-like"/>
    <property type="match status" value="1"/>
</dbReference>
<evidence type="ECO:0000256" key="1">
    <source>
        <dbReference type="ARBA" id="ARBA00023015"/>
    </source>
</evidence>
<evidence type="ECO:0000256" key="4">
    <source>
        <dbReference type="SAM" id="MobiDB-lite"/>
    </source>
</evidence>
<dbReference type="RefSeq" id="WP_310837004.1">
    <property type="nucleotide sequence ID" value="NZ_JAVLSM010000005.1"/>
</dbReference>
<dbReference type="GO" id="GO:0003677">
    <property type="term" value="F:DNA binding"/>
    <property type="evidence" value="ECO:0007669"/>
    <property type="project" value="UniProtKB-KW"/>
</dbReference>
<evidence type="ECO:0000259" key="5">
    <source>
        <dbReference type="PROSITE" id="PS51077"/>
    </source>
</evidence>
<accession>A0AAE4G5Q1</accession>
<sequence length="304" mass="31721">MKRARSAAEPEDSDQDGTRSQRGIQSLDSTGALLDALLQAARPLPLGDLARLAGMPAAKAFPHLVSLQKIGMLARDAQGNFFPGALALDLGLAALQRLSPLREAEAEVVTLVQATGLSVALAVFGPLGPTVVRLEESSRPQHVSLRIGTVLSMVHTAIGRVCAAHLPPDMLAGALAMDAIRMEGAQPDSVSHPDGSLRHDYAERLRQIRTLSLDQALGRPVPGIHTLAAPVFNHAGQLALVMAVMGSSGSFDTAADGVVARLLRAAAHNVSWRLGAFAQASPQAGGQSDGNGESDENGQNDRND</sequence>
<dbReference type="InterPro" id="IPR029016">
    <property type="entry name" value="GAF-like_dom_sf"/>
</dbReference>
<dbReference type="PANTHER" id="PTHR30136:SF8">
    <property type="entry name" value="TRANSCRIPTIONAL REGULATORY PROTEIN"/>
    <property type="match status" value="1"/>
</dbReference>
<gene>
    <name evidence="7" type="ORF">RJN63_02160</name>
</gene>
<feature type="domain" description="HTH iclR-type" evidence="5">
    <location>
        <begin position="24"/>
        <end position="85"/>
    </location>
</feature>
<evidence type="ECO:0000256" key="2">
    <source>
        <dbReference type="ARBA" id="ARBA00023125"/>
    </source>
</evidence>
<dbReference type="InterPro" id="IPR050707">
    <property type="entry name" value="HTH_MetabolicPath_Reg"/>
</dbReference>
<evidence type="ECO:0000313" key="7">
    <source>
        <dbReference type="EMBL" id="MDT0335618.1"/>
    </source>
</evidence>
<dbReference type="InterPro" id="IPR014757">
    <property type="entry name" value="Tscrpt_reg_IclR_C"/>
</dbReference>
<dbReference type="Gene3D" id="1.10.10.10">
    <property type="entry name" value="Winged helix-like DNA-binding domain superfamily/Winged helix DNA-binding domain"/>
    <property type="match status" value="1"/>
</dbReference>
<reference evidence="7" key="1">
    <citation type="submission" date="2023-02" db="EMBL/GenBank/DDBJ databases">
        <title>Description of Herbaspirillum huttiense subsp. nephrolepsisexaltata and Herbaspirillum huttiense subsp. lycopersicon.</title>
        <authorList>
            <person name="Poudel M."/>
            <person name="Sharma A."/>
            <person name="Goss E."/>
            <person name="Tapia J.H."/>
            <person name="Harmon C.M."/>
            <person name="Jones J.B."/>
        </authorList>
    </citation>
    <scope>NUCLEOTIDE SEQUENCE</scope>
    <source>
        <strain evidence="7">NC40101</strain>
    </source>
</reference>
<dbReference type="SMART" id="SM00346">
    <property type="entry name" value="HTH_ICLR"/>
    <property type="match status" value="1"/>
</dbReference>
<name>A0AAE4G5Q1_9BURK</name>
<dbReference type="PROSITE" id="PS51077">
    <property type="entry name" value="HTH_ICLR"/>
    <property type="match status" value="1"/>
</dbReference>
<dbReference type="PANTHER" id="PTHR30136">
    <property type="entry name" value="HELIX-TURN-HELIX TRANSCRIPTIONAL REGULATOR, ICLR FAMILY"/>
    <property type="match status" value="1"/>
</dbReference>
<evidence type="ECO:0000259" key="6">
    <source>
        <dbReference type="PROSITE" id="PS51078"/>
    </source>
</evidence>
<dbReference type="EMBL" id="JAVRAA010000001">
    <property type="protein sequence ID" value="MDT0335618.1"/>
    <property type="molecule type" value="Genomic_DNA"/>
</dbReference>
<dbReference type="InterPro" id="IPR005471">
    <property type="entry name" value="Tscrpt_reg_IclR_N"/>
</dbReference>